<feature type="domain" description="C-type lectin" evidence="3">
    <location>
        <begin position="75"/>
        <end position="201"/>
    </location>
</feature>
<keyword evidence="2" id="KW-0732">Signal</keyword>
<evidence type="ECO:0000313" key="4">
    <source>
        <dbReference type="Ensembl" id="ENSSDUP00000020080.1"/>
    </source>
</evidence>
<sequence length="204" mass="23060">MHLDCTLILYVHVLSITAYTRVSSKFCGNSDRGVTRNVLTLRSRSQLMMTRIRVLGEGPEIVKHKKTCPAGWRMFSCTCYFLSTQSGSWEKAREDCRARGADLVIIDSPEEQTFLSGFISTFTWIGLSDREEEGVWKWVDGTPLNLTYWAVKQPDNGGGDPKWGEEDCAHLGHDGSAHLTHDESAHWNDLSCGSRLRWICEEMA</sequence>
<feature type="signal peptide" evidence="2">
    <location>
        <begin position="1"/>
        <end position="24"/>
    </location>
</feature>
<dbReference type="SMART" id="SM00034">
    <property type="entry name" value="CLECT"/>
    <property type="match status" value="1"/>
</dbReference>
<evidence type="ECO:0000313" key="5">
    <source>
        <dbReference type="Proteomes" id="UP000261420"/>
    </source>
</evidence>
<dbReference type="GeneTree" id="ENSGT01030000234575"/>
<evidence type="ECO:0000256" key="1">
    <source>
        <dbReference type="ARBA" id="ARBA00022734"/>
    </source>
</evidence>
<dbReference type="CDD" id="cd03590">
    <property type="entry name" value="CLECT_DC-SIGN_like"/>
    <property type="match status" value="1"/>
</dbReference>
<feature type="chain" id="PRO_5017318915" evidence="2">
    <location>
        <begin position="25"/>
        <end position="204"/>
    </location>
</feature>
<name>A0A3B4UQN8_SERDU</name>
<dbReference type="InterPro" id="IPR001304">
    <property type="entry name" value="C-type_lectin-like"/>
</dbReference>
<dbReference type="InterPro" id="IPR050111">
    <property type="entry name" value="C-type_lectin/snaclec_domain"/>
</dbReference>
<dbReference type="InterPro" id="IPR016187">
    <property type="entry name" value="CTDL_fold"/>
</dbReference>
<accession>A0A3B4UQN8</accession>
<dbReference type="Pfam" id="PF00059">
    <property type="entry name" value="Lectin_C"/>
    <property type="match status" value="1"/>
</dbReference>
<dbReference type="SUPFAM" id="SSF56436">
    <property type="entry name" value="C-type lectin-like"/>
    <property type="match status" value="1"/>
</dbReference>
<dbReference type="Ensembl" id="ENSSDUT00000020434.1">
    <property type="protein sequence ID" value="ENSSDUP00000020080.1"/>
    <property type="gene ID" value="ENSSDUG00000014597.1"/>
</dbReference>
<dbReference type="PROSITE" id="PS50041">
    <property type="entry name" value="C_TYPE_LECTIN_2"/>
    <property type="match status" value="1"/>
</dbReference>
<evidence type="ECO:0000256" key="2">
    <source>
        <dbReference type="SAM" id="SignalP"/>
    </source>
</evidence>
<evidence type="ECO:0000259" key="3">
    <source>
        <dbReference type="PROSITE" id="PS50041"/>
    </source>
</evidence>
<keyword evidence="5" id="KW-1185">Reference proteome</keyword>
<dbReference type="AlphaFoldDB" id="A0A3B4UQN8"/>
<reference evidence="4" key="2">
    <citation type="submission" date="2025-09" db="UniProtKB">
        <authorList>
            <consortium name="Ensembl"/>
        </authorList>
    </citation>
    <scope>IDENTIFICATION</scope>
</reference>
<dbReference type="Proteomes" id="UP000261420">
    <property type="component" value="Unplaced"/>
</dbReference>
<dbReference type="InterPro" id="IPR033989">
    <property type="entry name" value="CD209-like_CTLD"/>
</dbReference>
<organism evidence="4 5">
    <name type="scientific">Seriola dumerili</name>
    <name type="common">Greater amberjack</name>
    <name type="synonym">Caranx dumerili</name>
    <dbReference type="NCBI Taxonomy" id="41447"/>
    <lineage>
        <taxon>Eukaryota</taxon>
        <taxon>Metazoa</taxon>
        <taxon>Chordata</taxon>
        <taxon>Craniata</taxon>
        <taxon>Vertebrata</taxon>
        <taxon>Euteleostomi</taxon>
        <taxon>Actinopterygii</taxon>
        <taxon>Neopterygii</taxon>
        <taxon>Teleostei</taxon>
        <taxon>Neoteleostei</taxon>
        <taxon>Acanthomorphata</taxon>
        <taxon>Carangaria</taxon>
        <taxon>Carangiformes</taxon>
        <taxon>Carangidae</taxon>
        <taxon>Seriola</taxon>
    </lineage>
</organism>
<dbReference type="OMA" id="DCAHITI"/>
<protein>
    <submittedName>
        <fullName evidence="4">CD209 antigen-like protein D</fullName>
    </submittedName>
</protein>
<dbReference type="PANTHER" id="PTHR22803">
    <property type="entry name" value="MANNOSE, PHOSPHOLIPASE, LECTIN RECEPTOR RELATED"/>
    <property type="match status" value="1"/>
</dbReference>
<proteinExistence type="predicted"/>
<reference evidence="4" key="1">
    <citation type="submission" date="2025-08" db="UniProtKB">
        <authorList>
            <consortium name="Ensembl"/>
        </authorList>
    </citation>
    <scope>IDENTIFICATION</scope>
</reference>
<dbReference type="GO" id="GO:0030246">
    <property type="term" value="F:carbohydrate binding"/>
    <property type="evidence" value="ECO:0007669"/>
    <property type="project" value="UniProtKB-KW"/>
</dbReference>
<keyword evidence="1" id="KW-0430">Lectin</keyword>
<dbReference type="Gene3D" id="3.10.100.10">
    <property type="entry name" value="Mannose-Binding Protein A, subunit A"/>
    <property type="match status" value="1"/>
</dbReference>
<dbReference type="InterPro" id="IPR016186">
    <property type="entry name" value="C-type_lectin-like/link_sf"/>
</dbReference>